<organism evidence="1 2">
    <name type="scientific">Paenibacillus tianjinensis</name>
    <dbReference type="NCBI Taxonomy" id="2810347"/>
    <lineage>
        <taxon>Bacteria</taxon>
        <taxon>Bacillati</taxon>
        <taxon>Bacillota</taxon>
        <taxon>Bacilli</taxon>
        <taxon>Bacillales</taxon>
        <taxon>Paenibacillaceae</taxon>
        <taxon>Paenibacillus</taxon>
    </lineage>
</organism>
<dbReference type="Proteomes" id="UP000663452">
    <property type="component" value="Chromosome"/>
</dbReference>
<gene>
    <name evidence="1" type="ORF">JRJ22_19635</name>
</gene>
<keyword evidence="2" id="KW-1185">Reference proteome</keyword>
<evidence type="ECO:0000313" key="1">
    <source>
        <dbReference type="EMBL" id="QSF43478.1"/>
    </source>
</evidence>
<proteinExistence type="predicted"/>
<name>A0ABX7L5U5_9BACL</name>
<dbReference type="RefSeq" id="WP_206101111.1">
    <property type="nucleotide sequence ID" value="NZ_CP070969.1"/>
</dbReference>
<protein>
    <submittedName>
        <fullName evidence="1">Uncharacterized protein</fullName>
    </submittedName>
</protein>
<dbReference type="EMBL" id="CP070969">
    <property type="protein sequence ID" value="QSF43478.1"/>
    <property type="molecule type" value="Genomic_DNA"/>
</dbReference>
<reference evidence="1 2" key="1">
    <citation type="submission" date="2021-02" db="EMBL/GenBank/DDBJ databases">
        <title>Paenibacillus tianjinensis sp. nov.</title>
        <authorList>
            <person name="Liu H."/>
        </authorList>
    </citation>
    <scope>NUCLEOTIDE SEQUENCE [LARGE SCALE GENOMIC DNA]</scope>
    <source>
        <strain evidence="1 2">TB2019</strain>
    </source>
</reference>
<evidence type="ECO:0000313" key="2">
    <source>
        <dbReference type="Proteomes" id="UP000663452"/>
    </source>
</evidence>
<sequence>MRKIIRNFINGDSKALKDLDIKDSIKYVYTIIDENKYTFNPKTGKQVDIDSDDAYLGHLDNVFLEDYYHDWRVDEGVFKFYGHSGKKGQKHDLLIVYK</sequence>
<accession>A0ABX7L5U5</accession>